<dbReference type="PANTHER" id="PTHR10996:SF277">
    <property type="entry name" value="GLYOXYLATE REDUCTASE_HYDROXYPYRUVATE REDUCTASE"/>
    <property type="match status" value="1"/>
</dbReference>
<comment type="caution">
    <text evidence="5">The sequence shown here is derived from an EMBL/GenBank/DDBJ whole genome shotgun (WGS) entry which is preliminary data.</text>
</comment>
<feature type="domain" description="D-isomer specific 2-hydroxyacid dehydrogenase NAD-binding" evidence="4">
    <location>
        <begin position="133"/>
        <end position="322"/>
    </location>
</feature>
<sequence length="362" mass="39236">MTQFERVPPTGLASPADALMSLKVLVSRNLPSAGQKVLLSRADKLEIVQWREDKPAPRSWMLEHAQGAAGLLVTLSDKVDEELLSAAGDACRVVSTFSAGYDHIDLASLRSRNVRLGYTPDCLTDAVADITVMLALMAQRLGRESIDLVARSQWPSQPWHPLLLCGQNLRNATVGCIGFGRIAQATMARLIPFGIARVIYCTSKLGQPASEDLYGLKSKVQTEPARDHDQLARESHVLFVCCSLNDSTRNLVDSAFLSKMSKTACLVNTSRGPIVSNDALADALDKGQIWGAGLDVIAGEPDISGDDRLARHPRCVLLPHIGSADFDTRHEMARISAENLLAGLGLGSDEQHPTRMLNEKPL</sequence>
<reference evidence="5 6" key="2">
    <citation type="journal article" date="2012" name="Open Biol.">
        <title>Characteristics of nucleosomes and linker DNA regions on the genome of the basidiomycete Mixia osmundae revealed by mono- and dinucleosome mapping.</title>
        <authorList>
            <person name="Nishida H."/>
            <person name="Kondo S."/>
            <person name="Matsumoto T."/>
            <person name="Suzuki Y."/>
            <person name="Yoshikawa H."/>
            <person name="Taylor T.D."/>
            <person name="Sugiyama J."/>
        </authorList>
    </citation>
    <scope>NUCLEOTIDE SEQUENCE [LARGE SCALE GENOMIC DNA]</scope>
    <source>
        <strain evidence="6">CBS 9802 / IAM 14324 / JCM 22182 / KY 12970</strain>
    </source>
</reference>
<gene>
    <name evidence="5" type="primary">Mo03597</name>
    <name evidence="5" type="ORF">E5Q_03597</name>
</gene>
<dbReference type="eggNOG" id="KOG0069">
    <property type="taxonomic scope" value="Eukaryota"/>
</dbReference>
<evidence type="ECO:0000313" key="5">
    <source>
        <dbReference type="EMBL" id="GAA96923.1"/>
    </source>
</evidence>
<dbReference type="OMA" id="QITPHNA"/>
<dbReference type="InterPro" id="IPR006140">
    <property type="entry name" value="D-isomer_DH_NAD-bd"/>
</dbReference>
<name>G7E263_MIXOS</name>
<evidence type="ECO:0000313" key="6">
    <source>
        <dbReference type="Proteomes" id="UP000009131"/>
    </source>
</evidence>
<keyword evidence="6" id="KW-1185">Reference proteome</keyword>
<evidence type="ECO:0000259" key="4">
    <source>
        <dbReference type="Pfam" id="PF02826"/>
    </source>
</evidence>
<dbReference type="GO" id="GO:0051287">
    <property type="term" value="F:NAD binding"/>
    <property type="evidence" value="ECO:0007669"/>
    <property type="project" value="InterPro"/>
</dbReference>
<feature type="domain" description="D-isomer specific 2-hydroxyacid dehydrogenase catalytic" evidence="3">
    <location>
        <begin position="24"/>
        <end position="344"/>
    </location>
</feature>
<dbReference type="InterPro" id="IPR006139">
    <property type="entry name" value="D-isomer_2_OHA_DH_cat_dom"/>
</dbReference>
<accession>G7E263</accession>
<dbReference type="PANTHER" id="PTHR10996">
    <property type="entry name" value="2-HYDROXYACID DEHYDROGENASE-RELATED"/>
    <property type="match status" value="1"/>
</dbReference>
<protein>
    <recommendedName>
        <fullName evidence="7">Glyoxylate reductase</fullName>
    </recommendedName>
</protein>
<dbReference type="InParanoid" id="G7E263"/>
<dbReference type="EMBL" id="BABT02000110">
    <property type="protein sequence ID" value="GAA96923.1"/>
    <property type="molecule type" value="Genomic_DNA"/>
</dbReference>
<evidence type="ECO:0000256" key="2">
    <source>
        <dbReference type="RuleBase" id="RU003719"/>
    </source>
</evidence>
<dbReference type="RefSeq" id="XP_014565370.1">
    <property type="nucleotide sequence ID" value="XM_014709884.1"/>
</dbReference>
<evidence type="ECO:0000259" key="3">
    <source>
        <dbReference type="Pfam" id="PF00389"/>
    </source>
</evidence>
<dbReference type="OrthoDB" id="9991913at2759"/>
<comment type="similarity">
    <text evidence="2">Belongs to the D-isomer specific 2-hydroxyacid dehydrogenase family.</text>
</comment>
<dbReference type="GO" id="GO:0030267">
    <property type="term" value="F:glyoxylate reductase (NADPH) activity"/>
    <property type="evidence" value="ECO:0007669"/>
    <property type="project" value="TreeGrafter"/>
</dbReference>
<evidence type="ECO:0008006" key="7">
    <source>
        <dbReference type="Google" id="ProtNLM"/>
    </source>
</evidence>
<dbReference type="CDD" id="cd05301">
    <property type="entry name" value="GDH"/>
    <property type="match status" value="1"/>
</dbReference>
<organism evidence="5 6">
    <name type="scientific">Mixia osmundae (strain CBS 9802 / IAM 14324 / JCM 22182 / KY 12970)</name>
    <dbReference type="NCBI Taxonomy" id="764103"/>
    <lineage>
        <taxon>Eukaryota</taxon>
        <taxon>Fungi</taxon>
        <taxon>Dikarya</taxon>
        <taxon>Basidiomycota</taxon>
        <taxon>Pucciniomycotina</taxon>
        <taxon>Mixiomycetes</taxon>
        <taxon>Mixiales</taxon>
        <taxon>Mixiaceae</taxon>
        <taxon>Mixia</taxon>
    </lineage>
</organism>
<dbReference type="SUPFAM" id="SSF51735">
    <property type="entry name" value="NAD(P)-binding Rossmann-fold domains"/>
    <property type="match status" value="1"/>
</dbReference>
<keyword evidence="1 2" id="KW-0560">Oxidoreductase</keyword>
<dbReference type="Pfam" id="PF00389">
    <property type="entry name" value="2-Hacid_dh"/>
    <property type="match status" value="1"/>
</dbReference>
<dbReference type="InterPro" id="IPR050223">
    <property type="entry name" value="D-isomer_2-hydroxyacid_DH"/>
</dbReference>
<dbReference type="HOGENOM" id="CLU_019796_1_2_1"/>
<dbReference type="InterPro" id="IPR036291">
    <property type="entry name" value="NAD(P)-bd_dom_sf"/>
</dbReference>
<dbReference type="Proteomes" id="UP000009131">
    <property type="component" value="Unassembled WGS sequence"/>
</dbReference>
<dbReference type="Pfam" id="PF02826">
    <property type="entry name" value="2-Hacid_dh_C"/>
    <property type="match status" value="1"/>
</dbReference>
<dbReference type="GO" id="GO:0016618">
    <property type="term" value="F:hydroxypyruvate reductase [NAD(P)H] activity"/>
    <property type="evidence" value="ECO:0007669"/>
    <property type="project" value="TreeGrafter"/>
</dbReference>
<evidence type="ECO:0000256" key="1">
    <source>
        <dbReference type="ARBA" id="ARBA00023002"/>
    </source>
</evidence>
<dbReference type="SUPFAM" id="SSF52283">
    <property type="entry name" value="Formate/glycerate dehydrogenase catalytic domain-like"/>
    <property type="match status" value="1"/>
</dbReference>
<dbReference type="AlphaFoldDB" id="G7E263"/>
<proteinExistence type="inferred from homology"/>
<reference evidence="5 6" key="1">
    <citation type="journal article" date="2011" name="J. Gen. Appl. Microbiol.">
        <title>Draft genome sequencing of the enigmatic basidiomycete Mixia osmundae.</title>
        <authorList>
            <person name="Nishida H."/>
            <person name="Nagatsuka Y."/>
            <person name="Sugiyama J."/>
        </authorList>
    </citation>
    <scope>NUCLEOTIDE SEQUENCE [LARGE SCALE GENOMIC DNA]</scope>
    <source>
        <strain evidence="6">CBS 9802 / IAM 14324 / JCM 22182 / KY 12970</strain>
    </source>
</reference>
<dbReference type="STRING" id="764103.G7E263"/>
<dbReference type="Gene3D" id="3.40.50.720">
    <property type="entry name" value="NAD(P)-binding Rossmann-like Domain"/>
    <property type="match status" value="2"/>
</dbReference>
<dbReference type="GO" id="GO:0005829">
    <property type="term" value="C:cytosol"/>
    <property type="evidence" value="ECO:0007669"/>
    <property type="project" value="TreeGrafter"/>
</dbReference>